<feature type="transmembrane region" description="Helical" evidence="5">
    <location>
        <begin position="206"/>
        <end position="223"/>
    </location>
</feature>
<feature type="transmembrane region" description="Helical" evidence="5">
    <location>
        <begin position="327"/>
        <end position="345"/>
    </location>
</feature>
<sequence>MVKPNPFIIVESTRFSAFDPSKVKNIVWLKALISCNKFTTAFSNSSSMDSFPRSLNPNKHLREQFVSNLPGSSMLEVSALLNNVALLMLLRHTFCSQTVNDACRSLKSYLASVALDYVFLVLPTLLIFTVLAEWVYICLIGLLLLLVFFTAVKRTYSLPYMEGPNASRASISSYRVVTMFITCLCILAVDFRIYPREYAKTETYGASLMDLGVGSFVLMNAVTSRQARNIKSSMSWWKAAFKSTTPLLLLGFARLASTLSLDYQVHVGEYGVNWNFFFTLAGVSILTSILNVPAEYSGILGSVILVGYQSWLTNGLNVYLLSNESLFGYWGMYLVGVQVSYYLFFENHTTKQRSKHETRIRICLLTIMFWILTLLIDRYVERISRRICNLAYVTWVVAQNLQLLALRLLADNIIGHKTLCLERAFDRNLLASFLVANLLTGLVNLSVDTIFVSPLSAVLILVSYSLTLCVVMVLIDFSGVKYKFW</sequence>
<evidence type="ECO:0000256" key="2">
    <source>
        <dbReference type="ARBA" id="ARBA00022692"/>
    </source>
</evidence>
<dbReference type="GeneID" id="107939771"/>
<feature type="transmembrane region" description="Helical" evidence="5">
    <location>
        <begin position="360"/>
        <end position="380"/>
    </location>
</feature>
<keyword evidence="2 5" id="KW-0812">Transmembrane</keyword>
<feature type="transmembrane region" description="Helical" evidence="5">
    <location>
        <begin position="453"/>
        <end position="475"/>
    </location>
</feature>
<accession>A0ABM2ZVC6</accession>
<feature type="transmembrane region" description="Helical" evidence="5">
    <location>
        <begin position="274"/>
        <end position="292"/>
    </location>
</feature>
<feature type="transmembrane region" description="Helical" evidence="5">
    <location>
        <begin position="429"/>
        <end position="447"/>
    </location>
</feature>
<feature type="transmembrane region" description="Helical" evidence="5">
    <location>
        <begin position="299"/>
        <end position="321"/>
    </location>
</feature>
<dbReference type="Pfam" id="PF06423">
    <property type="entry name" value="GWT1"/>
    <property type="match status" value="1"/>
</dbReference>
<reference evidence="6" key="1">
    <citation type="journal article" date="2020" name="Nat. Genet.">
        <title>Genomic diversifications of five Gossypium allopolyploid species and their impact on cotton improvement.</title>
        <authorList>
            <person name="Chen Z.J."/>
            <person name="Sreedasyam A."/>
            <person name="Ando A."/>
            <person name="Song Q."/>
            <person name="De Santiago L.M."/>
            <person name="Hulse-Kemp A.M."/>
            <person name="Ding M."/>
            <person name="Ye W."/>
            <person name="Kirkbride R.C."/>
            <person name="Jenkins J."/>
            <person name="Plott C."/>
            <person name="Lovell J."/>
            <person name="Lin Y.M."/>
            <person name="Vaughn R."/>
            <person name="Liu B."/>
            <person name="Simpson S."/>
            <person name="Scheffler B.E."/>
            <person name="Wen L."/>
            <person name="Saski C.A."/>
            <person name="Grover C.E."/>
            <person name="Hu G."/>
            <person name="Conover J.L."/>
            <person name="Carlson J.W."/>
            <person name="Shu S."/>
            <person name="Boston L.B."/>
            <person name="Williams M."/>
            <person name="Peterson D.G."/>
            <person name="McGee K."/>
            <person name="Jones D.C."/>
            <person name="Wendel J.F."/>
            <person name="Stelly D.M."/>
            <person name="Grimwood J."/>
            <person name="Schmutz J."/>
        </authorList>
    </citation>
    <scope>NUCLEOTIDE SEQUENCE [LARGE SCALE GENOMIC DNA]</scope>
    <source>
        <strain evidence="6">cv. TM-1</strain>
    </source>
</reference>
<keyword evidence="6" id="KW-1185">Reference proteome</keyword>
<reference evidence="7" key="2">
    <citation type="submission" date="2025-08" db="UniProtKB">
        <authorList>
            <consortium name="RefSeq"/>
        </authorList>
    </citation>
    <scope>IDENTIFICATION</scope>
</reference>
<name>A0ABM2ZVC6_GOSHI</name>
<dbReference type="RefSeq" id="XP_040946571.1">
    <property type="nucleotide sequence ID" value="XM_041090637.1"/>
</dbReference>
<gene>
    <name evidence="7" type="primary">LOC107939771</name>
</gene>
<feature type="transmembrane region" description="Helical" evidence="5">
    <location>
        <begin position="134"/>
        <end position="152"/>
    </location>
</feature>
<evidence type="ECO:0000313" key="7">
    <source>
        <dbReference type="RefSeq" id="XP_040946571.1"/>
    </source>
</evidence>
<evidence type="ECO:0000256" key="3">
    <source>
        <dbReference type="ARBA" id="ARBA00022989"/>
    </source>
</evidence>
<evidence type="ECO:0000313" key="6">
    <source>
        <dbReference type="Proteomes" id="UP000818029"/>
    </source>
</evidence>
<proteinExistence type="predicted"/>
<dbReference type="PIRSF" id="PIRSF017321">
    <property type="entry name" value="GWT1"/>
    <property type="match status" value="1"/>
</dbReference>
<dbReference type="PANTHER" id="PTHR20661">
    <property type="entry name" value="PHOSPHATIDYLINOSITOL-GLYCAN BIOSYNTHESIS CLASS W PROTEIN"/>
    <property type="match status" value="1"/>
</dbReference>
<organism evidence="6 7">
    <name type="scientific">Gossypium hirsutum</name>
    <name type="common">Upland cotton</name>
    <name type="synonym">Gossypium mexicanum</name>
    <dbReference type="NCBI Taxonomy" id="3635"/>
    <lineage>
        <taxon>Eukaryota</taxon>
        <taxon>Viridiplantae</taxon>
        <taxon>Streptophyta</taxon>
        <taxon>Embryophyta</taxon>
        <taxon>Tracheophyta</taxon>
        <taxon>Spermatophyta</taxon>
        <taxon>Magnoliopsida</taxon>
        <taxon>eudicotyledons</taxon>
        <taxon>Gunneridae</taxon>
        <taxon>Pentapetalae</taxon>
        <taxon>rosids</taxon>
        <taxon>malvids</taxon>
        <taxon>Malvales</taxon>
        <taxon>Malvaceae</taxon>
        <taxon>Malvoideae</taxon>
        <taxon>Gossypium</taxon>
    </lineage>
</organism>
<protein>
    <submittedName>
        <fullName evidence="7">Uncharacterized protein At4g17910 isoform X2</fullName>
    </submittedName>
</protein>
<evidence type="ECO:0000256" key="1">
    <source>
        <dbReference type="ARBA" id="ARBA00004141"/>
    </source>
</evidence>
<feature type="transmembrane region" description="Helical" evidence="5">
    <location>
        <begin position="235"/>
        <end position="254"/>
    </location>
</feature>
<evidence type="ECO:0000256" key="4">
    <source>
        <dbReference type="ARBA" id="ARBA00023136"/>
    </source>
</evidence>
<comment type="subcellular location">
    <subcellularLocation>
        <location evidence="1">Membrane</location>
        <topology evidence="1">Multi-pass membrane protein</topology>
    </subcellularLocation>
</comment>
<keyword evidence="4 5" id="KW-0472">Membrane</keyword>
<feature type="transmembrane region" description="Helical" evidence="5">
    <location>
        <begin position="392"/>
        <end position="409"/>
    </location>
</feature>
<feature type="transmembrane region" description="Helical" evidence="5">
    <location>
        <begin position="109"/>
        <end position="128"/>
    </location>
</feature>
<feature type="transmembrane region" description="Helical" evidence="5">
    <location>
        <begin position="173"/>
        <end position="194"/>
    </location>
</feature>
<dbReference type="Proteomes" id="UP000818029">
    <property type="component" value="Chromosome D03"/>
</dbReference>
<dbReference type="InterPro" id="IPR009447">
    <property type="entry name" value="PIGW/GWT1"/>
</dbReference>
<dbReference type="PANTHER" id="PTHR20661:SF0">
    <property type="entry name" value="PHOSPHATIDYLINOSITOL-GLYCAN BIOSYNTHESIS CLASS W PROTEIN"/>
    <property type="match status" value="1"/>
</dbReference>
<keyword evidence="3 5" id="KW-1133">Transmembrane helix</keyword>
<evidence type="ECO:0000256" key="5">
    <source>
        <dbReference type="SAM" id="Phobius"/>
    </source>
</evidence>